<dbReference type="RefSeq" id="WP_340238966.1">
    <property type="nucleotide sequence ID" value="NZ_JBBEWC010000011.1"/>
</dbReference>
<sequence length="132" mass="15412">MKLQTLYISYINLSPGLKNPYDLLSHKELIKPLRENFFKWHAFFDKYGSDYSLGFFITTMVGTNQLEIKKPSISKKMKIVEYAIFLPDEIKDLNNYIDLVFEGISIVLEKFSISENEVTSMKIQCKTELNLL</sequence>
<name>A0ABW5J4Q9_9BACT</name>
<keyword evidence="2" id="KW-1185">Reference proteome</keyword>
<proteinExistence type="predicted"/>
<organism evidence="1 2">
    <name type="scientific">Emticicia soli</name>
    <dbReference type="NCBI Taxonomy" id="2027878"/>
    <lineage>
        <taxon>Bacteria</taxon>
        <taxon>Pseudomonadati</taxon>
        <taxon>Bacteroidota</taxon>
        <taxon>Cytophagia</taxon>
        <taxon>Cytophagales</taxon>
        <taxon>Leadbetterellaceae</taxon>
        <taxon>Emticicia</taxon>
    </lineage>
</organism>
<evidence type="ECO:0000313" key="2">
    <source>
        <dbReference type="Proteomes" id="UP001597510"/>
    </source>
</evidence>
<protein>
    <submittedName>
        <fullName evidence="1">Uncharacterized protein</fullName>
    </submittedName>
</protein>
<dbReference type="Proteomes" id="UP001597510">
    <property type="component" value="Unassembled WGS sequence"/>
</dbReference>
<evidence type="ECO:0000313" key="1">
    <source>
        <dbReference type="EMBL" id="MFD2520352.1"/>
    </source>
</evidence>
<comment type="caution">
    <text evidence="1">The sequence shown here is derived from an EMBL/GenBank/DDBJ whole genome shotgun (WGS) entry which is preliminary data.</text>
</comment>
<reference evidence="2" key="1">
    <citation type="journal article" date="2019" name="Int. J. Syst. Evol. Microbiol.">
        <title>The Global Catalogue of Microorganisms (GCM) 10K type strain sequencing project: providing services to taxonomists for standard genome sequencing and annotation.</title>
        <authorList>
            <consortium name="The Broad Institute Genomics Platform"/>
            <consortium name="The Broad Institute Genome Sequencing Center for Infectious Disease"/>
            <person name="Wu L."/>
            <person name="Ma J."/>
        </authorList>
    </citation>
    <scope>NUCLEOTIDE SEQUENCE [LARGE SCALE GENOMIC DNA]</scope>
    <source>
        <strain evidence="2">KCTC 52344</strain>
    </source>
</reference>
<dbReference type="EMBL" id="JBHULC010000005">
    <property type="protein sequence ID" value="MFD2520352.1"/>
    <property type="molecule type" value="Genomic_DNA"/>
</dbReference>
<accession>A0ABW5J4Q9</accession>
<gene>
    <name evidence="1" type="ORF">ACFSR2_05630</name>
</gene>